<dbReference type="NCBIfam" id="TIGR04183">
    <property type="entry name" value="Por_Secre_tail"/>
    <property type="match status" value="1"/>
</dbReference>
<dbReference type="InterPro" id="IPR006626">
    <property type="entry name" value="PbH1"/>
</dbReference>
<accession>A0ABU1QVK9</accession>
<feature type="signal peptide" evidence="1">
    <location>
        <begin position="1"/>
        <end position="24"/>
    </location>
</feature>
<keyword evidence="3" id="KW-1185">Reference proteome</keyword>
<evidence type="ECO:0000313" key="2">
    <source>
        <dbReference type="EMBL" id="MDR6805196.1"/>
    </source>
</evidence>
<comment type="caution">
    <text evidence="2">The sequence shown here is derived from an EMBL/GenBank/DDBJ whole genome shotgun (WGS) entry which is preliminary data.</text>
</comment>
<reference evidence="2 3" key="1">
    <citation type="submission" date="2023-07" db="EMBL/GenBank/DDBJ databases">
        <title>Sorghum-associated microbial communities from plants grown in Nebraska, USA.</title>
        <authorList>
            <person name="Schachtman D."/>
        </authorList>
    </citation>
    <scope>NUCLEOTIDE SEQUENCE [LARGE SCALE GENOMIC DNA]</scope>
    <source>
        <strain evidence="2 3">BE57</strain>
    </source>
</reference>
<dbReference type="RefSeq" id="WP_309982758.1">
    <property type="nucleotide sequence ID" value="NZ_JAVDTI010000002.1"/>
</dbReference>
<dbReference type="EMBL" id="JAVDTI010000002">
    <property type="protein sequence ID" value="MDR6805196.1"/>
    <property type="molecule type" value="Genomic_DNA"/>
</dbReference>
<organism evidence="2 3">
    <name type="scientific">Dyadobacter fermentans</name>
    <dbReference type="NCBI Taxonomy" id="94254"/>
    <lineage>
        <taxon>Bacteria</taxon>
        <taxon>Pseudomonadati</taxon>
        <taxon>Bacteroidota</taxon>
        <taxon>Cytophagia</taxon>
        <taxon>Cytophagales</taxon>
        <taxon>Spirosomataceae</taxon>
        <taxon>Dyadobacter</taxon>
    </lineage>
</organism>
<evidence type="ECO:0008006" key="4">
    <source>
        <dbReference type="Google" id="ProtNLM"/>
    </source>
</evidence>
<evidence type="ECO:0000256" key="1">
    <source>
        <dbReference type="SAM" id="SignalP"/>
    </source>
</evidence>
<protein>
    <recommendedName>
        <fullName evidence="4">Polymorphic outer membrane protein</fullName>
    </recommendedName>
</protein>
<dbReference type="InterPro" id="IPR011050">
    <property type="entry name" value="Pectin_lyase_fold/virulence"/>
</dbReference>
<dbReference type="SMART" id="SM00710">
    <property type="entry name" value="PbH1"/>
    <property type="match status" value="5"/>
</dbReference>
<feature type="chain" id="PRO_5046864720" description="Polymorphic outer membrane protein" evidence="1">
    <location>
        <begin position="25"/>
        <end position="1220"/>
    </location>
</feature>
<dbReference type="Proteomes" id="UP001264980">
    <property type="component" value="Unassembled WGS sequence"/>
</dbReference>
<keyword evidence="1" id="KW-0732">Signal</keyword>
<dbReference type="InterPro" id="IPR059226">
    <property type="entry name" value="Choice_anch_Q_dom"/>
</dbReference>
<sequence length="1220" mass="128084">MNTQLLRPLFTLFCALMIATVSHAAVIYNHNFNNKNFSAPTSINANMTAVWSGIGDTPYSRNDGSDPGMALNAHNHVYVLTITMKEGFMAEITSISFRRFSGDNATMQIKVNEENYGTTFTATNTLALITRTKTVSELRNQIVIKIAVTNGSYPNYYSHIDDFTINGTVSAYDPAAEATPDANGVLYVDANVGTPGDGSSWNHALKRMYYATRAAAMKPAIKQVWVAGGSYQTEAENTPMTLTNEVAYYGGFSGYESDVRERAIASNATVLTGQGGTVITVSGAGASTRLDGFVITGGTGMAVGDDRRGGGLHATNASPVIANCIFGENATDPSAADGKGGAIYLLNSSPLIIQCLFASNSAQGTASGKGGAIFIDNSSPTIRNCTFSVNEVGGNATPGNGGALYAIGSSSPVIENSIIWNNTDAASPGGVSSIGGSGTPAVSYSLIQGGFAGGTSILDTDPQFENAGEGNFRQLKGSPVTNAGNPATDLSVFPRNADDTPVAFDGDRRLTSTAIDLGPYEVTPSAIWYVNAASTIPDPSGDSWGNAFADLHAAFNNASDGDQIWVARGEYETGGIQLAFIHGVKVYGSFTGTETTLGERPLPIAHGDPATATVLTSSVGPAIMNFNNGLTYNDIFDGFTISNVIGSDGGAMRNVGVSLTISNCAFLDNYASNGGAIYNHAASVQITNTLFRGNGASFGNGGAIANTNGSNAVLINCLVTNNSGQFAGAIFNEGSQLTLLNATIANNSQSNSGTISGYNGPVTVRNSIIYGNGSGITSQESMISVTYSLVEGMNASDTDHNLAGTTNPQFAGETDWTLLPCSPAINRGTNEALPDLLSPPTDLAGNARIYNSQTDMGPYELQAVVGPGTLPASGEQATLPVYAGATAITSDCKTFGLIEPTGAPGALGNVTVKAFLAAGNTLSEGEKVFVKRHYDITPSGTDGPAKVTLFFSKQDFDAYNQAYGNANNASLPANLKVVQYHGTSPYGFPGTYSGPTQLITDVTVTESEDHTMYLVSFEVTGFSGFFISGQSEAALPVTLVSFQAKKREQEAYLQWQTSSETNSDRFEVERSSDGRHWHYLGGVAAKGNEATITDYSYTDALPLAGTNMYRLKMIDREVNGRAGDGRAPFSYSRIAVLHFDGEKMAVYPNPVIDVPVVHLKGLKPENIRNIRVFDTRGTLLVRPVMQHGGIDIRGLAPGTYTVEIETTGGNRQSVQLAVTQ</sequence>
<dbReference type="NCBIfam" id="NF041518">
    <property type="entry name" value="choice_anch_Q"/>
    <property type="match status" value="1"/>
</dbReference>
<dbReference type="Gene3D" id="2.160.20.10">
    <property type="entry name" value="Single-stranded right-handed beta-helix, Pectin lyase-like"/>
    <property type="match status" value="2"/>
</dbReference>
<dbReference type="InterPro" id="IPR026444">
    <property type="entry name" value="Secre_tail"/>
</dbReference>
<gene>
    <name evidence="2" type="ORF">J2W84_002242</name>
</gene>
<proteinExistence type="predicted"/>
<evidence type="ECO:0000313" key="3">
    <source>
        <dbReference type="Proteomes" id="UP001264980"/>
    </source>
</evidence>
<dbReference type="SUPFAM" id="SSF51126">
    <property type="entry name" value="Pectin lyase-like"/>
    <property type="match status" value="2"/>
</dbReference>
<name>A0ABU1QVK9_9BACT</name>
<dbReference type="InterPro" id="IPR012334">
    <property type="entry name" value="Pectin_lyas_fold"/>
</dbReference>